<dbReference type="GO" id="GO:0005524">
    <property type="term" value="F:ATP binding"/>
    <property type="evidence" value="ECO:0007669"/>
    <property type="project" value="UniProtKB-KW"/>
</dbReference>
<dbReference type="PROSITE" id="PS50011">
    <property type="entry name" value="PROTEIN_KINASE_DOM"/>
    <property type="match status" value="2"/>
</dbReference>
<name>A0A8S1PAV8_9CILI</name>
<dbReference type="PANTHER" id="PTHR24348">
    <property type="entry name" value="SERINE/THREONINE-PROTEIN KINASE UNC-51-RELATED"/>
    <property type="match status" value="1"/>
</dbReference>
<dbReference type="OrthoDB" id="541276at2759"/>
<dbReference type="Pfam" id="PF00069">
    <property type="entry name" value="Pkinase"/>
    <property type="match status" value="2"/>
</dbReference>
<comment type="caution">
    <text evidence="6">The sequence shown here is derived from an EMBL/GenBank/DDBJ whole genome shotgun (WGS) entry which is preliminary data.</text>
</comment>
<evidence type="ECO:0000313" key="6">
    <source>
        <dbReference type="EMBL" id="CAD8099991.1"/>
    </source>
</evidence>
<keyword evidence="4" id="KW-0067">ATP-binding</keyword>
<dbReference type="GO" id="GO:0010506">
    <property type="term" value="P:regulation of autophagy"/>
    <property type="evidence" value="ECO:0007669"/>
    <property type="project" value="InterPro"/>
</dbReference>
<dbReference type="PANTHER" id="PTHR24348:SF22">
    <property type="entry name" value="NON-SPECIFIC SERINE_THREONINE PROTEIN KINASE"/>
    <property type="match status" value="1"/>
</dbReference>
<dbReference type="CDD" id="cd14014">
    <property type="entry name" value="STKc_PknB_like"/>
    <property type="match status" value="1"/>
</dbReference>
<evidence type="ECO:0000256" key="4">
    <source>
        <dbReference type="ARBA" id="ARBA00022840"/>
    </source>
</evidence>
<dbReference type="InterPro" id="IPR045269">
    <property type="entry name" value="Atg1-like"/>
</dbReference>
<proteinExistence type="predicted"/>
<dbReference type="SMART" id="SM00220">
    <property type="entry name" value="S_TKc"/>
    <property type="match status" value="2"/>
</dbReference>
<dbReference type="GO" id="GO:0000407">
    <property type="term" value="C:phagophore assembly site"/>
    <property type="evidence" value="ECO:0007669"/>
    <property type="project" value="TreeGrafter"/>
</dbReference>
<dbReference type="InterPro" id="IPR008271">
    <property type="entry name" value="Ser/Thr_kinase_AS"/>
</dbReference>
<feature type="domain" description="Protein kinase" evidence="5">
    <location>
        <begin position="266"/>
        <end position="521"/>
    </location>
</feature>
<dbReference type="GO" id="GO:0000045">
    <property type="term" value="P:autophagosome assembly"/>
    <property type="evidence" value="ECO:0007669"/>
    <property type="project" value="TreeGrafter"/>
</dbReference>
<dbReference type="GO" id="GO:0005829">
    <property type="term" value="C:cytosol"/>
    <property type="evidence" value="ECO:0007669"/>
    <property type="project" value="TreeGrafter"/>
</dbReference>
<sequence>MSQYLVNNNSQGFYQMSNQKQQENIGEGIQIVRISQERFQTEFNIYLKLYQNRCLNVIEILNINDYDVIIEEYSMTLDQFIQKRQEIGLIFSKQEIQLIIAQIINGYQHLRQLGIIHRNLTPQSLLVKQIKGKQIIKLSDFSLSTIANNQELPIMTRISNSKYLVPEKGQDMQCDIFSLGLILYQLCFQQKIPNTINNQVEQQKIIKDLKQIQLKCQKTGDVDLDLIDLIEQMLVIDPQKRISWDELARIPKFQQPYKLLNKRYLIDFTRQLGSGMQGVIYLTIDLKDYLEVCVKVIDNTSIEGKREIQVYERLQGNEYSENIIQIIDCITDQNQSFVIMEKCDENIKQYFEKQTMIKEEEILDFLDQIISGYIDLQNKGIIHRDLKPENILIKHEVRKKKVKIIDFGVSKLHNPNELAITVAGTPIYSAPEVLTLTGKGYTDKCDIYSLGTMLYQFVFKSPYYYANSIEELRKFQQHLEKNPFTCKQKSIFNKLIERMLIYDPDQRISWNSLKYEVKKLMDKSSIKVKERESILHENIPPSILRYLDSLQIFSSKLEQELINYYHQTKYQNQIVKVLYFVLFFSQATLLDCQEIIQKQSIFIGGEIFKQNLTSQQIFLDKQQYYIEDLQESIEQIQIEPDQFFENQKEKMEIEIQLKRMTCYDIHKYFNEIYLKSKEKGTIYSQASIKLRYYLEKMSNIFYDYPLNNIKSILFSKLAEKIQDENAQKQYLEIRLRN</sequence>
<dbReference type="GO" id="GO:0016020">
    <property type="term" value="C:membrane"/>
    <property type="evidence" value="ECO:0007669"/>
    <property type="project" value="TreeGrafter"/>
</dbReference>
<reference evidence="6" key="1">
    <citation type="submission" date="2021-01" db="EMBL/GenBank/DDBJ databases">
        <authorList>
            <consortium name="Genoscope - CEA"/>
            <person name="William W."/>
        </authorList>
    </citation>
    <scope>NUCLEOTIDE SEQUENCE</scope>
</reference>
<dbReference type="AlphaFoldDB" id="A0A8S1PAV8"/>
<dbReference type="CDD" id="cd00180">
    <property type="entry name" value="PKc"/>
    <property type="match status" value="1"/>
</dbReference>
<feature type="domain" description="Protein kinase" evidence="5">
    <location>
        <begin position="1"/>
        <end position="253"/>
    </location>
</feature>
<accession>A0A8S1PAV8</accession>
<evidence type="ECO:0000256" key="1">
    <source>
        <dbReference type="ARBA" id="ARBA00022679"/>
    </source>
</evidence>
<gene>
    <name evidence="6" type="ORF">PSON_ATCC_30995.1.T0730013</name>
</gene>
<keyword evidence="2" id="KW-0547">Nucleotide-binding</keyword>
<evidence type="ECO:0000313" key="7">
    <source>
        <dbReference type="Proteomes" id="UP000692954"/>
    </source>
</evidence>
<evidence type="ECO:0000256" key="2">
    <source>
        <dbReference type="ARBA" id="ARBA00022741"/>
    </source>
</evidence>
<dbReference type="Proteomes" id="UP000692954">
    <property type="component" value="Unassembled WGS sequence"/>
</dbReference>
<dbReference type="EMBL" id="CAJJDN010000073">
    <property type="protein sequence ID" value="CAD8099991.1"/>
    <property type="molecule type" value="Genomic_DNA"/>
</dbReference>
<dbReference type="GO" id="GO:0004674">
    <property type="term" value="F:protein serine/threonine kinase activity"/>
    <property type="evidence" value="ECO:0007669"/>
    <property type="project" value="InterPro"/>
</dbReference>
<keyword evidence="3" id="KW-0418">Kinase</keyword>
<dbReference type="PROSITE" id="PS00108">
    <property type="entry name" value="PROTEIN_KINASE_ST"/>
    <property type="match status" value="1"/>
</dbReference>
<dbReference type="GO" id="GO:0005776">
    <property type="term" value="C:autophagosome"/>
    <property type="evidence" value="ECO:0007669"/>
    <property type="project" value="TreeGrafter"/>
</dbReference>
<protein>
    <recommendedName>
        <fullName evidence="5">Protein kinase domain-containing protein</fullName>
    </recommendedName>
</protein>
<organism evidence="6 7">
    <name type="scientific">Paramecium sonneborni</name>
    <dbReference type="NCBI Taxonomy" id="65129"/>
    <lineage>
        <taxon>Eukaryota</taxon>
        <taxon>Sar</taxon>
        <taxon>Alveolata</taxon>
        <taxon>Ciliophora</taxon>
        <taxon>Intramacronucleata</taxon>
        <taxon>Oligohymenophorea</taxon>
        <taxon>Peniculida</taxon>
        <taxon>Parameciidae</taxon>
        <taxon>Paramecium</taxon>
    </lineage>
</organism>
<keyword evidence="1" id="KW-0808">Transferase</keyword>
<keyword evidence="7" id="KW-1185">Reference proteome</keyword>
<dbReference type="InterPro" id="IPR000719">
    <property type="entry name" value="Prot_kinase_dom"/>
</dbReference>
<evidence type="ECO:0000259" key="5">
    <source>
        <dbReference type="PROSITE" id="PS50011"/>
    </source>
</evidence>
<evidence type="ECO:0000256" key="3">
    <source>
        <dbReference type="ARBA" id="ARBA00022777"/>
    </source>
</evidence>